<evidence type="ECO:0000259" key="1">
    <source>
        <dbReference type="Pfam" id="PF24494"/>
    </source>
</evidence>
<dbReference type="AlphaFoldDB" id="A0A0B7K9J1"/>
<reference evidence="2" key="1">
    <citation type="submission" date="2015-01" db="EMBL/GenBank/DDBJ databases">
        <authorList>
            <person name="Durling Mikael"/>
        </authorList>
    </citation>
    <scope>NUCLEOTIDE SEQUENCE</scope>
</reference>
<dbReference type="InterPro" id="IPR056009">
    <property type="entry name" value="DUF7587"/>
</dbReference>
<name>A0A0B7K9J1_BIOOC</name>
<dbReference type="EMBL" id="CDPU01000024">
    <property type="protein sequence ID" value="CEO51590.1"/>
    <property type="molecule type" value="Genomic_DNA"/>
</dbReference>
<evidence type="ECO:0000313" key="2">
    <source>
        <dbReference type="EMBL" id="CEO51590.1"/>
    </source>
</evidence>
<organism evidence="2">
    <name type="scientific">Bionectria ochroleuca</name>
    <name type="common">Gliocladium roseum</name>
    <dbReference type="NCBI Taxonomy" id="29856"/>
    <lineage>
        <taxon>Eukaryota</taxon>
        <taxon>Fungi</taxon>
        <taxon>Dikarya</taxon>
        <taxon>Ascomycota</taxon>
        <taxon>Pezizomycotina</taxon>
        <taxon>Sordariomycetes</taxon>
        <taxon>Hypocreomycetidae</taxon>
        <taxon>Hypocreales</taxon>
        <taxon>Bionectriaceae</taxon>
        <taxon>Clonostachys</taxon>
    </lineage>
</organism>
<accession>A0A0B7K9J1</accession>
<gene>
    <name evidence="2" type="ORF">BN869_000007648_1</name>
</gene>
<feature type="domain" description="DUF7587" evidence="1">
    <location>
        <begin position="40"/>
        <end position="160"/>
    </location>
</feature>
<protein>
    <recommendedName>
        <fullName evidence="1">DUF7587 domain-containing protein</fullName>
    </recommendedName>
</protein>
<dbReference type="Pfam" id="PF24494">
    <property type="entry name" value="DUF7587"/>
    <property type="match status" value="1"/>
</dbReference>
<proteinExistence type="predicted"/>
<sequence>MAAKRLSQELEMARITDTAESLPFSPKHGNDCFRQKFHDVPRYLFRIFTPISGSATDAAWAQSLDSRQGGPSSRVDLFDRGDNRLVADMLNKHLRWQDAGDGDSNVVSWTSSLLYALVHVYQLHASMRDGSALEDIKLCIVDTTECPDRSFVRDIDLIRSFSLFDIGLRDLKNLRLGKSQSKSSGCYYFGEYLSQGALRIEGRCQIVSAMDIINGGLYKMLPELEEFEDWNRDEKPPCARMVVRLRKSLGSRMSLAGREVDGEIHAALKIAQLFEPRWRLPMAASLIALIPNVCSDAEILRAFRGELFTGEMRRYQLLCVAKFADGRRCREEVVF</sequence>